<accession>A0A072R7C6</accession>
<dbReference type="PATRIC" id="fig|1293911.3.peg.44"/>
<proteinExistence type="predicted"/>
<dbReference type="EMBL" id="ASIV01000001">
    <property type="protein sequence ID" value="KEG21097.1"/>
    <property type="molecule type" value="Genomic_DNA"/>
</dbReference>
<feature type="domain" description="FMN hydroxy acid dehydrogenase" evidence="3">
    <location>
        <begin position="1"/>
        <end position="132"/>
    </location>
</feature>
<evidence type="ECO:0000259" key="3">
    <source>
        <dbReference type="PROSITE" id="PS51349"/>
    </source>
</evidence>
<dbReference type="GO" id="GO:0005886">
    <property type="term" value="C:plasma membrane"/>
    <property type="evidence" value="ECO:0007669"/>
    <property type="project" value="TreeGrafter"/>
</dbReference>
<dbReference type="PROSITE" id="PS51349">
    <property type="entry name" value="FMN_HYDROXY_ACID_DH_2"/>
    <property type="match status" value="1"/>
</dbReference>
<dbReference type="InterPro" id="IPR000262">
    <property type="entry name" value="FMN-dep_DH"/>
</dbReference>
<dbReference type="InterPro" id="IPR037396">
    <property type="entry name" value="FMN_HAD"/>
</dbReference>
<comment type="cofactor">
    <cofactor evidence="1">
        <name>FMN</name>
        <dbReference type="ChEBI" id="CHEBI:58210"/>
    </cofactor>
</comment>
<dbReference type="AlphaFoldDB" id="A0A072R7C6"/>
<sequence>MILKGILDPQDAREAVKFGADGIVVSNYGERQLDGVLSTAQALPMIAEAVKGDIAILADSSVRSGLDIVRMVAQGANAVMIGRAFVYALAAAGEKGVTHLFDLFAKDMTLIGVCAIREITHEILVHDGYLKD</sequence>
<dbReference type="Gene3D" id="3.20.20.70">
    <property type="entry name" value="Aldolase class I"/>
    <property type="match status" value="1"/>
</dbReference>
<dbReference type="PANTHER" id="PTHR10578:SF85">
    <property type="entry name" value="L-LACTATE DEHYDROGENASE"/>
    <property type="match status" value="1"/>
</dbReference>
<protein>
    <submittedName>
        <fullName evidence="4">L-lactate dehydrogenase [cytochrome]</fullName>
    </submittedName>
</protein>
<name>A0A072R7C6_BARBA</name>
<dbReference type="InterPro" id="IPR013785">
    <property type="entry name" value="Aldolase_TIM"/>
</dbReference>
<evidence type="ECO:0000256" key="2">
    <source>
        <dbReference type="ARBA" id="ARBA00023002"/>
    </source>
</evidence>
<reference evidence="4 5" key="1">
    <citation type="submission" date="2013-04" db="EMBL/GenBank/DDBJ databases">
        <title>The Genome Sequence of Bartonella bacilliformis Ver097.</title>
        <authorList>
            <consortium name="The Broad Institute Genomics Platform"/>
            <consortium name="The Broad Institute Genome Sequencing Center for Infectious Disease"/>
            <person name="Feldgarden M."/>
            <person name="Kirby J."/>
            <person name="Birtles R."/>
            <person name="Dasch G."/>
            <person name="Hendrix L."/>
            <person name="Koehler J."/>
            <person name="Walker B."/>
            <person name="Young S.K."/>
            <person name="Zeng Q."/>
            <person name="Gargeya S."/>
            <person name="Fitzgerald M."/>
            <person name="Haas B."/>
            <person name="Abouelleil A."/>
            <person name="Allen A.W."/>
            <person name="Alvarado L."/>
            <person name="Arachchi H.M."/>
            <person name="Berlin A.M."/>
            <person name="Chapman S.B."/>
            <person name="Gainer-Dewar J."/>
            <person name="Goldberg J."/>
            <person name="Griggs A."/>
            <person name="Gujja S."/>
            <person name="Hansen M."/>
            <person name="Howarth C."/>
            <person name="Imamovic A."/>
            <person name="Ireland A."/>
            <person name="Larimer J."/>
            <person name="McCowan C."/>
            <person name="Murphy C."/>
            <person name="Pearson M."/>
            <person name="Poon T.W."/>
            <person name="Priest M."/>
            <person name="Roberts A."/>
            <person name="Saif S."/>
            <person name="Shea T."/>
            <person name="Sisk P."/>
            <person name="Sykes S."/>
            <person name="Wortman J."/>
            <person name="Nusbaum C."/>
            <person name="Birren B."/>
        </authorList>
    </citation>
    <scope>NUCLEOTIDE SEQUENCE [LARGE SCALE GENOMIC DNA]</scope>
    <source>
        <strain evidence="4 5">Ver097</strain>
    </source>
</reference>
<organism evidence="4 5">
    <name type="scientific">Bartonella bacilliformis Ver097</name>
    <dbReference type="NCBI Taxonomy" id="1293911"/>
    <lineage>
        <taxon>Bacteria</taxon>
        <taxon>Pseudomonadati</taxon>
        <taxon>Pseudomonadota</taxon>
        <taxon>Alphaproteobacteria</taxon>
        <taxon>Hyphomicrobiales</taxon>
        <taxon>Bartonellaceae</taxon>
        <taxon>Bartonella</taxon>
    </lineage>
</organism>
<evidence type="ECO:0000313" key="4">
    <source>
        <dbReference type="EMBL" id="KEG21097.1"/>
    </source>
</evidence>
<dbReference type="PANTHER" id="PTHR10578">
    <property type="entry name" value="S -2-HYDROXY-ACID OXIDASE-RELATED"/>
    <property type="match status" value="1"/>
</dbReference>
<comment type="caution">
    <text evidence="4">The sequence shown here is derived from an EMBL/GenBank/DDBJ whole genome shotgun (WGS) entry which is preliminary data.</text>
</comment>
<dbReference type="GO" id="GO:0004459">
    <property type="term" value="F:L-lactate dehydrogenase (NAD+) activity"/>
    <property type="evidence" value="ECO:0007669"/>
    <property type="project" value="TreeGrafter"/>
</dbReference>
<evidence type="ECO:0000256" key="1">
    <source>
        <dbReference type="ARBA" id="ARBA00001917"/>
    </source>
</evidence>
<evidence type="ECO:0000313" key="5">
    <source>
        <dbReference type="Proteomes" id="UP000031740"/>
    </source>
</evidence>
<keyword evidence="2" id="KW-0560">Oxidoreductase</keyword>
<dbReference type="Proteomes" id="UP000031740">
    <property type="component" value="Unassembled WGS sequence"/>
</dbReference>
<dbReference type="HOGENOM" id="CLU_020639_3_2_5"/>
<gene>
    <name evidence="4" type="ORF">H710_00044</name>
</gene>
<dbReference type="GO" id="GO:0009060">
    <property type="term" value="P:aerobic respiration"/>
    <property type="evidence" value="ECO:0007669"/>
    <property type="project" value="TreeGrafter"/>
</dbReference>
<dbReference type="SUPFAM" id="SSF51395">
    <property type="entry name" value="FMN-linked oxidoreductases"/>
    <property type="match status" value="1"/>
</dbReference>
<dbReference type="Pfam" id="PF01070">
    <property type="entry name" value="FMN_dh"/>
    <property type="match status" value="1"/>
</dbReference>
<dbReference type="STRING" id="1293911.H710_00044"/>